<dbReference type="Pfam" id="PF13416">
    <property type="entry name" value="SBP_bac_8"/>
    <property type="match status" value="1"/>
</dbReference>
<keyword evidence="3" id="KW-0732">Signal</keyword>
<feature type="transmembrane region" description="Helical" evidence="5">
    <location>
        <begin position="7"/>
        <end position="23"/>
    </location>
</feature>
<evidence type="ECO:0000313" key="7">
    <source>
        <dbReference type="Proteomes" id="UP000609849"/>
    </source>
</evidence>
<dbReference type="Gene3D" id="3.40.190.10">
    <property type="entry name" value="Periplasmic binding protein-like II"/>
    <property type="match status" value="2"/>
</dbReference>
<name>A0ABR7JS01_9FIRM</name>
<dbReference type="Proteomes" id="UP000609849">
    <property type="component" value="Unassembled WGS sequence"/>
</dbReference>
<dbReference type="PRINTS" id="PR00909">
    <property type="entry name" value="SPERMDNBNDNG"/>
</dbReference>
<keyword evidence="4" id="KW-0574">Periplasm</keyword>
<dbReference type="InterPro" id="IPR006059">
    <property type="entry name" value="SBP"/>
</dbReference>
<dbReference type="PROSITE" id="PS51257">
    <property type="entry name" value="PROKAR_LIPOPROTEIN"/>
    <property type="match status" value="1"/>
</dbReference>
<evidence type="ECO:0000256" key="5">
    <source>
        <dbReference type="SAM" id="Phobius"/>
    </source>
</evidence>
<dbReference type="RefSeq" id="WP_153972353.1">
    <property type="nucleotide sequence ID" value="NZ_JACRWE010000006.1"/>
</dbReference>
<dbReference type="InterPro" id="IPR001188">
    <property type="entry name" value="Sperm_putr-bd"/>
</dbReference>
<reference evidence="6 7" key="1">
    <citation type="submission" date="2020-08" db="EMBL/GenBank/DDBJ databases">
        <authorList>
            <person name="Liu C."/>
            <person name="Sun Q."/>
        </authorList>
    </citation>
    <scope>NUCLEOTIDE SEQUENCE [LARGE SCALE GENOMIC DNA]</scope>
    <source>
        <strain evidence="6 7">NSJ-18</strain>
    </source>
</reference>
<comment type="subcellular location">
    <subcellularLocation>
        <location evidence="1">Periplasm</location>
    </subcellularLocation>
</comment>
<protein>
    <submittedName>
        <fullName evidence="6">Spermidine/putrescine ABC transporter substrate-binding protein</fullName>
    </submittedName>
</protein>
<evidence type="ECO:0000256" key="4">
    <source>
        <dbReference type="ARBA" id="ARBA00022764"/>
    </source>
</evidence>
<dbReference type="CDD" id="cd13590">
    <property type="entry name" value="PBP2_PotD_PotF_like"/>
    <property type="match status" value="1"/>
</dbReference>
<evidence type="ECO:0000256" key="3">
    <source>
        <dbReference type="ARBA" id="ARBA00022729"/>
    </source>
</evidence>
<sequence>MKRLFKLLNLSICIAMISIFFVGCSKNNYSEEINFFNYGENIDDETVKEFEKEYGIKVNIETFDDMEAMYQKVKGGGVKYDVVLVSDAFMPRMINNNLIQELNKDNIPNISQMDEEYLNLDIDLGNKYSVPYMFGTVGLIYNKDVIKEKVDSWDILWNEKYKGQIFMFDTYRDTLGVALKKLGYSLNSTNEKEIKEAEELLLNQRKLVDPIYGVDNGTVMIPAGESDINMIWSGEGLNLQDEYPNLEYVVPKEGANFWIDSLCIPSNATNVEGAEKFINFVSDKESALRIADEIGYTTPNKEARLEQPKEVRNNPNAYMTKEVMDRCEIYVDLPKDVKRLYDDAWINIKSNN</sequence>
<gene>
    <name evidence="6" type="ORF">H8923_13065</name>
</gene>
<keyword evidence="7" id="KW-1185">Reference proteome</keyword>
<evidence type="ECO:0000256" key="2">
    <source>
        <dbReference type="ARBA" id="ARBA00022448"/>
    </source>
</evidence>
<comment type="caution">
    <text evidence="6">The sequence shown here is derived from an EMBL/GenBank/DDBJ whole genome shotgun (WGS) entry which is preliminary data.</text>
</comment>
<proteinExistence type="predicted"/>
<evidence type="ECO:0000256" key="1">
    <source>
        <dbReference type="ARBA" id="ARBA00004418"/>
    </source>
</evidence>
<dbReference type="PANTHER" id="PTHR30222:SF17">
    <property type="entry name" value="SPERMIDINE_PUTRESCINE-BINDING PERIPLASMIC PROTEIN"/>
    <property type="match status" value="1"/>
</dbReference>
<keyword evidence="5" id="KW-0472">Membrane</keyword>
<accession>A0ABR7JS01</accession>
<dbReference type="PIRSF" id="PIRSF019574">
    <property type="entry name" value="Periplasmic_polyamine_BP"/>
    <property type="match status" value="1"/>
</dbReference>
<dbReference type="PANTHER" id="PTHR30222">
    <property type="entry name" value="SPERMIDINE/PUTRESCINE-BINDING PERIPLASMIC PROTEIN"/>
    <property type="match status" value="1"/>
</dbReference>
<dbReference type="SUPFAM" id="SSF53850">
    <property type="entry name" value="Periplasmic binding protein-like II"/>
    <property type="match status" value="1"/>
</dbReference>
<evidence type="ECO:0000313" key="6">
    <source>
        <dbReference type="EMBL" id="MBC5997697.1"/>
    </source>
</evidence>
<keyword evidence="5" id="KW-0812">Transmembrane</keyword>
<dbReference type="EMBL" id="JACRWE010000006">
    <property type="protein sequence ID" value="MBC5997697.1"/>
    <property type="molecule type" value="Genomic_DNA"/>
</dbReference>
<keyword evidence="5" id="KW-1133">Transmembrane helix</keyword>
<organism evidence="6 7">
    <name type="scientific">Romboutsia faecis</name>
    <dbReference type="NCBI Taxonomy" id="2764597"/>
    <lineage>
        <taxon>Bacteria</taxon>
        <taxon>Bacillati</taxon>
        <taxon>Bacillota</taxon>
        <taxon>Clostridia</taxon>
        <taxon>Peptostreptococcales</taxon>
        <taxon>Peptostreptococcaceae</taxon>
        <taxon>Romboutsia</taxon>
    </lineage>
</organism>
<keyword evidence="2" id="KW-0813">Transport</keyword>